<accession>A0ABD1R7M0</accession>
<dbReference type="PANTHER" id="PTHR33732">
    <property type="entry name" value="REF/SRPP-LIKE PROTEIN OS05G0151300/LOC_OS05G05940"/>
    <property type="match status" value="1"/>
</dbReference>
<dbReference type="PANTHER" id="PTHR33732:SF2">
    <property type="entry name" value="REF_SRPP-LIKE PROTEIN"/>
    <property type="match status" value="1"/>
</dbReference>
<dbReference type="Proteomes" id="UP001604336">
    <property type="component" value="Unassembled WGS sequence"/>
</dbReference>
<gene>
    <name evidence="3" type="ORF">Adt_29187</name>
</gene>
<comment type="caution">
    <text evidence="3">The sequence shown here is derived from an EMBL/GenBank/DDBJ whole genome shotgun (WGS) entry which is preliminary data.</text>
</comment>
<reference evidence="4" key="1">
    <citation type="submission" date="2024-07" db="EMBL/GenBank/DDBJ databases">
        <title>Two chromosome-level genome assemblies of Korean endemic species Abeliophyllum distichum and Forsythia ovata (Oleaceae).</title>
        <authorList>
            <person name="Jang H."/>
        </authorList>
    </citation>
    <scope>NUCLEOTIDE SEQUENCE [LARGE SCALE GENOMIC DNA]</scope>
</reference>
<organism evidence="3 4">
    <name type="scientific">Abeliophyllum distichum</name>
    <dbReference type="NCBI Taxonomy" id="126358"/>
    <lineage>
        <taxon>Eukaryota</taxon>
        <taxon>Viridiplantae</taxon>
        <taxon>Streptophyta</taxon>
        <taxon>Embryophyta</taxon>
        <taxon>Tracheophyta</taxon>
        <taxon>Spermatophyta</taxon>
        <taxon>Magnoliopsida</taxon>
        <taxon>eudicotyledons</taxon>
        <taxon>Gunneridae</taxon>
        <taxon>Pentapetalae</taxon>
        <taxon>asterids</taxon>
        <taxon>lamiids</taxon>
        <taxon>Lamiales</taxon>
        <taxon>Oleaceae</taxon>
        <taxon>Forsythieae</taxon>
        <taxon>Abeliophyllum</taxon>
    </lineage>
</organism>
<dbReference type="AlphaFoldDB" id="A0ABD1R7M0"/>
<evidence type="ECO:0000313" key="4">
    <source>
        <dbReference type="Proteomes" id="UP001604336"/>
    </source>
</evidence>
<feature type="region of interest" description="Disordered" evidence="2">
    <location>
        <begin position="212"/>
        <end position="233"/>
    </location>
</feature>
<evidence type="ECO:0000256" key="2">
    <source>
        <dbReference type="SAM" id="MobiDB-lite"/>
    </source>
</evidence>
<proteinExistence type="inferred from homology"/>
<dbReference type="Pfam" id="PF05755">
    <property type="entry name" value="REF"/>
    <property type="match status" value="1"/>
</dbReference>
<evidence type="ECO:0000256" key="1">
    <source>
        <dbReference type="ARBA" id="ARBA00009737"/>
    </source>
</evidence>
<comment type="similarity">
    <text evidence="1">Belongs to the REF/SRPP family.</text>
</comment>
<dbReference type="EMBL" id="JBFOLK010000009">
    <property type="protein sequence ID" value="KAL2484431.1"/>
    <property type="molecule type" value="Genomic_DNA"/>
</dbReference>
<protein>
    <submittedName>
        <fullName evidence="3">REF/SRPP-like protein</fullName>
    </submittedName>
</protein>
<dbReference type="InterPro" id="IPR008802">
    <property type="entry name" value="REF"/>
</dbReference>
<sequence length="233" mass="25411">MVSAKVEQEGSERQLKHLRFVRILAINAVVMVSNLYDYAKQNSGPLKSTVGTVENAVTAVVGPVYQKFKDVPGDVLVFLDKKVDEATYNFDKCAPPLAKKAVRKTQSIVNKASQVAQDLVKEAQVAGPRAAIFHAGTMSKHFAISQFAVVWYKVNQYPALHGVAKMAIPTAAHWSEKYNNLVKDKTAKGSTVFSYLPLVPIEEMVKAYKQVEASAGKNGDTSSSSSSDSDKEE</sequence>
<keyword evidence="4" id="KW-1185">Reference proteome</keyword>
<name>A0ABD1R7M0_9LAMI</name>
<evidence type="ECO:0000313" key="3">
    <source>
        <dbReference type="EMBL" id="KAL2484431.1"/>
    </source>
</evidence>